<feature type="signal peptide" evidence="2">
    <location>
        <begin position="1"/>
        <end position="23"/>
    </location>
</feature>
<dbReference type="Gene3D" id="3.40.190.10">
    <property type="entry name" value="Periplasmic binding protein-like II"/>
    <property type="match status" value="2"/>
</dbReference>
<dbReference type="InterPro" id="IPR050811">
    <property type="entry name" value="Phosphate_ABC_transporter"/>
</dbReference>
<dbReference type="InterPro" id="IPR024370">
    <property type="entry name" value="PBP_domain"/>
</dbReference>
<evidence type="ECO:0000313" key="4">
    <source>
        <dbReference type="EMBL" id="OPZ93080.1"/>
    </source>
</evidence>
<accession>A0A1V5MJI3</accession>
<evidence type="ECO:0000256" key="1">
    <source>
        <dbReference type="ARBA" id="ARBA00022729"/>
    </source>
</evidence>
<evidence type="ECO:0000256" key="2">
    <source>
        <dbReference type="SAM" id="SignalP"/>
    </source>
</evidence>
<dbReference type="EMBL" id="MWAK01000046">
    <property type="protein sequence ID" value="OPZ93080.1"/>
    <property type="molecule type" value="Genomic_DNA"/>
</dbReference>
<dbReference type="AlphaFoldDB" id="A0A1V5MJI3"/>
<dbReference type="Pfam" id="PF12849">
    <property type="entry name" value="PBP_like_2"/>
    <property type="match status" value="1"/>
</dbReference>
<evidence type="ECO:0000259" key="3">
    <source>
        <dbReference type="Pfam" id="PF12849"/>
    </source>
</evidence>
<name>A0A1V5MJI3_UNCT6</name>
<gene>
    <name evidence="4" type="primary">pstS1</name>
    <name evidence="4" type="ORF">BWY73_00495</name>
</gene>
<keyword evidence="1 2" id="KW-0732">Signal</keyword>
<reference evidence="4" key="1">
    <citation type="submission" date="2017-02" db="EMBL/GenBank/DDBJ databases">
        <title>Delving into the versatile metabolic prowess of the omnipresent phylum Bacteroidetes.</title>
        <authorList>
            <person name="Nobu M.K."/>
            <person name="Mei R."/>
            <person name="Narihiro T."/>
            <person name="Kuroda K."/>
            <person name="Liu W.-T."/>
        </authorList>
    </citation>
    <scope>NUCLEOTIDE SEQUENCE</scope>
    <source>
        <strain evidence="4">ADurb.Bin417</strain>
    </source>
</reference>
<sequence length="274" mass="29681">MRYQFRTPYIALLCLAAMLNGCAAPRKVILAGSTSIQPFAELWSDEYAKERPEVRVIVQGGGSSAGVEAARSGTADIGMSSRQLKPEEEFGNDGAPRLKKIIVAYDAIAVIVNARSPLTGISSAELRDIFSGRTYSFRGRRLTVVTREEGSGTRASFEEAVMKADDGRTTLPISNSALVQDSNGAVREIVAGDPNAIGYISLGLVDRRVRALSLDGVVPGEAAVRAGTYRLVRPFLFLVRPETKSPDVREFINFCLSPEGQEIVARQGLLKVFR</sequence>
<proteinExistence type="predicted"/>
<feature type="domain" description="PBP" evidence="3">
    <location>
        <begin position="25"/>
        <end position="259"/>
    </location>
</feature>
<dbReference type="SUPFAM" id="SSF53850">
    <property type="entry name" value="Periplasmic binding protein-like II"/>
    <property type="match status" value="1"/>
</dbReference>
<feature type="chain" id="PRO_5012053671" evidence="2">
    <location>
        <begin position="24"/>
        <end position="274"/>
    </location>
</feature>
<organism evidence="4">
    <name type="scientific">candidate division TA06 bacterium ADurb.Bin417</name>
    <dbReference type="NCBI Taxonomy" id="1852828"/>
    <lineage>
        <taxon>Bacteria</taxon>
        <taxon>Bacteria division TA06</taxon>
    </lineage>
</organism>
<dbReference type="CDD" id="cd13653">
    <property type="entry name" value="PBP2_phosphate_like_1"/>
    <property type="match status" value="1"/>
</dbReference>
<dbReference type="PANTHER" id="PTHR30570">
    <property type="entry name" value="PERIPLASMIC PHOSPHATE BINDING COMPONENT OF PHOSPHATE ABC TRANSPORTER"/>
    <property type="match status" value="1"/>
</dbReference>
<protein>
    <submittedName>
        <fullName evidence="4">Phosphate-binding protein PstS 1</fullName>
    </submittedName>
</protein>
<dbReference type="PANTHER" id="PTHR30570:SF1">
    <property type="entry name" value="PHOSPHATE-BINDING PROTEIN PSTS"/>
    <property type="match status" value="1"/>
</dbReference>
<dbReference type="Proteomes" id="UP000485484">
    <property type="component" value="Unassembled WGS sequence"/>
</dbReference>
<comment type="caution">
    <text evidence="4">The sequence shown here is derived from an EMBL/GenBank/DDBJ whole genome shotgun (WGS) entry which is preliminary data.</text>
</comment>